<name>A0ABR2QG25_9ROSI</name>
<dbReference type="InterPro" id="IPR006041">
    <property type="entry name" value="Pollen_Ole_e1_allergen"/>
</dbReference>
<dbReference type="EMBL" id="JBBPBN010000040">
    <property type="protein sequence ID" value="KAK8999614.1"/>
    <property type="molecule type" value="Genomic_DNA"/>
</dbReference>
<dbReference type="Proteomes" id="UP001396334">
    <property type="component" value="Unassembled WGS sequence"/>
</dbReference>
<comment type="caution">
    <text evidence="4">The sequence shown here is derived from an EMBL/GenBank/DDBJ whole genome shotgun (WGS) entry which is preliminary data.</text>
</comment>
<sequence length="173" mass="19408">MVKASTVALIPLAICVSCLFSFAHGVSLVGRVLCDPCRVGVVTEVTEFQKQAEVSLICEDDKHKTVIQNKATANEKGVYQFDFKDGKFENDFCHISLENNPNKECNAFTFKDWPVRRPESTLNWPDIIHGPDVFFEHPADKMPMDVIKCEPLLRKNGLLPKSQAQPETGSQEL</sequence>
<gene>
    <name evidence="4" type="ORF">V6N11_070773</name>
</gene>
<evidence type="ECO:0000256" key="1">
    <source>
        <dbReference type="ARBA" id="ARBA00010049"/>
    </source>
</evidence>
<evidence type="ECO:0000256" key="3">
    <source>
        <dbReference type="SAM" id="SignalP"/>
    </source>
</evidence>
<keyword evidence="5" id="KW-1185">Reference proteome</keyword>
<protein>
    <submittedName>
        <fullName evidence="4">Uncharacterized protein</fullName>
    </submittedName>
</protein>
<accession>A0ABR2QG25</accession>
<feature type="signal peptide" evidence="3">
    <location>
        <begin position="1"/>
        <end position="25"/>
    </location>
</feature>
<dbReference type="PANTHER" id="PTHR31614:SF34">
    <property type="entry name" value="POLLEN-SPECIFIC PROTEIN C13"/>
    <property type="match status" value="1"/>
</dbReference>
<evidence type="ECO:0000313" key="4">
    <source>
        <dbReference type="EMBL" id="KAK8999614.1"/>
    </source>
</evidence>
<evidence type="ECO:0000256" key="2">
    <source>
        <dbReference type="ARBA" id="ARBA00023157"/>
    </source>
</evidence>
<keyword evidence="2" id="KW-1015">Disulfide bond</keyword>
<evidence type="ECO:0000313" key="5">
    <source>
        <dbReference type="Proteomes" id="UP001396334"/>
    </source>
</evidence>
<feature type="chain" id="PRO_5047089733" evidence="3">
    <location>
        <begin position="26"/>
        <end position="173"/>
    </location>
</feature>
<dbReference type="PANTHER" id="PTHR31614">
    <property type="entry name" value="PROTEIN DOWNSTREAM OF FLC-RELATED"/>
    <property type="match status" value="1"/>
</dbReference>
<dbReference type="Pfam" id="PF01190">
    <property type="entry name" value="Pollen_Ole_e_1"/>
    <property type="match status" value="1"/>
</dbReference>
<keyword evidence="3" id="KW-0732">Signal</keyword>
<comment type="similarity">
    <text evidence="1">Belongs to the Ole e I family.</text>
</comment>
<proteinExistence type="inferred from homology"/>
<organism evidence="4 5">
    <name type="scientific">Hibiscus sabdariffa</name>
    <name type="common">roselle</name>
    <dbReference type="NCBI Taxonomy" id="183260"/>
    <lineage>
        <taxon>Eukaryota</taxon>
        <taxon>Viridiplantae</taxon>
        <taxon>Streptophyta</taxon>
        <taxon>Embryophyta</taxon>
        <taxon>Tracheophyta</taxon>
        <taxon>Spermatophyta</taxon>
        <taxon>Magnoliopsida</taxon>
        <taxon>eudicotyledons</taxon>
        <taxon>Gunneridae</taxon>
        <taxon>Pentapetalae</taxon>
        <taxon>rosids</taxon>
        <taxon>malvids</taxon>
        <taxon>Malvales</taxon>
        <taxon>Malvaceae</taxon>
        <taxon>Malvoideae</taxon>
        <taxon>Hibiscus</taxon>
    </lineage>
</organism>
<reference evidence="4 5" key="1">
    <citation type="journal article" date="2024" name="G3 (Bethesda)">
        <title>Genome assembly of Hibiscus sabdariffa L. provides insights into metabolisms of medicinal natural products.</title>
        <authorList>
            <person name="Kim T."/>
        </authorList>
    </citation>
    <scope>NUCLEOTIDE SEQUENCE [LARGE SCALE GENOMIC DNA]</scope>
    <source>
        <strain evidence="4">TK-2024</strain>
        <tissue evidence="4">Old leaves</tissue>
    </source>
</reference>